<comment type="catalytic activity">
    <reaction evidence="7">
        <text>acetoacetyl-CoA + acetyl-CoA + H2O = (3S)-3-hydroxy-3-methylglutaryl-CoA + CoA + H(+)</text>
        <dbReference type="Rhea" id="RHEA:10188"/>
        <dbReference type="ChEBI" id="CHEBI:15377"/>
        <dbReference type="ChEBI" id="CHEBI:15378"/>
        <dbReference type="ChEBI" id="CHEBI:43074"/>
        <dbReference type="ChEBI" id="CHEBI:57286"/>
        <dbReference type="ChEBI" id="CHEBI:57287"/>
        <dbReference type="ChEBI" id="CHEBI:57288"/>
        <dbReference type="EC" id="2.3.3.10"/>
    </reaction>
    <physiologicalReaction direction="left-to-right" evidence="7">
        <dbReference type="Rhea" id="RHEA:10189"/>
    </physiologicalReaction>
</comment>
<evidence type="ECO:0000259" key="13">
    <source>
        <dbReference type="Pfam" id="PF01154"/>
    </source>
</evidence>
<dbReference type="GO" id="GO:0006084">
    <property type="term" value="P:acetyl-CoA metabolic process"/>
    <property type="evidence" value="ECO:0007669"/>
    <property type="project" value="InterPro"/>
</dbReference>
<keyword evidence="16" id="KW-1185">Reference proteome</keyword>
<keyword evidence="4 11" id="KW-0808">Transferase</keyword>
<organism evidence="15 16">
    <name type="scientific">Hypsibius exemplaris</name>
    <name type="common">Freshwater tardigrade</name>
    <dbReference type="NCBI Taxonomy" id="2072580"/>
    <lineage>
        <taxon>Eukaryota</taxon>
        <taxon>Metazoa</taxon>
        <taxon>Ecdysozoa</taxon>
        <taxon>Tardigrada</taxon>
        <taxon>Eutardigrada</taxon>
        <taxon>Parachela</taxon>
        <taxon>Hypsibioidea</taxon>
        <taxon>Hypsibiidae</taxon>
        <taxon>Hypsibius</taxon>
    </lineage>
</organism>
<feature type="active site" description="Proton donor/acceptor" evidence="9">
    <location>
        <position position="281"/>
    </location>
</feature>
<dbReference type="UniPathway" id="UPA00058">
    <property type="reaction ID" value="UER00102"/>
</dbReference>
<proteinExistence type="inferred from homology"/>
<evidence type="ECO:0000259" key="14">
    <source>
        <dbReference type="Pfam" id="PF08540"/>
    </source>
</evidence>
<evidence type="ECO:0000256" key="2">
    <source>
        <dbReference type="ARBA" id="ARBA00007061"/>
    </source>
</evidence>
<protein>
    <recommendedName>
        <fullName evidence="3 11">Hydroxymethylglutaryl-CoA synthase</fullName>
        <shortName evidence="11">HMG-CoA synthase</shortName>
        <ecNumber evidence="3 11">2.3.3.10</ecNumber>
    </recommendedName>
    <alternativeName>
        <fullName evidence="11">3-hydroxy-3-methylglutaryl coenzyme A synthase</fullName>
    </alternativeName>
</protein>
<name>A0A1W0W885_HYPEX</name>
<evidence type="ECO:0000313" key="16">
    <source>
        <dbReference type="Proteomes" id="UP000192578"/>
    </source>
</evidence>
<evidence type="ECO:0000256" key="9">
    <source>
        <dbReference type="PIRSR" id="PIRSR610122-1"/>
    </source>
</evidence>
<keyword evidence="11" id="KW-0444">Lipid biosynthesis</keyword>
<feature type="active site" description="Proton donor/acceptor" evidence="9">
    <location>
        <position position="113"/>
    </location>
</feature>
<comment type="pathway">
    <text evidence="1 11">Metabolic intermediate biosynthesis; (R)-mevalonate biosynthesis; (R)-mevalonate from acetyl-CoA: step 2/3.</text>
</comment>
<evidence type="ECO:0000256" key="11">
    <source>
        <dbReference type="RuleBase" id="RU364071"/>
    </source>
</evidence>
<dbReference type="CDD" id="cd00827">
    <property type="entry name" value="init_cond_enzymes"/>
    <property type="match status" value="1"/>
</dbReference>
<reference evidence="16" key="1">
    <citation type="submission" date="2017-01" db="EMBL/GenBank/DDBJ databases">
        <title>Comparative genomics of anhydrobiosis in the tardigrade Hypsibius dujardini.</title>
        <authorList>
            <person name="Yoshida Y."/>
            <person name="Koutsovoulos G."/>
            <person name="Laetsch D."/>
            <person name="Stevens L."/>
            <person name="Kumar S."/>
            <person name="Horikawa D."/>
            <person name="Ishino K."/>
            <person name="Komine S."/>
            <person name="Tomita M."/>
            <person name="Blaxter M."/>
            <person name="Arakawa K."/>
        </authorList>
    </citation>
    <scope>NUCLEOTIDE SEQUENCE [LARGE SCALE GENOMIC DNA]</scope>
    <source>
        <strain evidence="16">Z151</strain>
    </source>
</reference>
<dbReference type="GO" id="GO:0016126">
    <property type="term" value="P:sterol biosynthetic process"/>
    <property type="evidence" value="ECO:0007669"/>
    <property type="project" value="UniProtKB-KW"/>
</dbReference>
<keyword evidence="11" id="KW-0443">Lipid metabolism</keyword>
<dbReference type="InterPro" id="IPR010122">
    <property type="entry name" value="HMG_CoA_synthase_euk"/>
</dbReference>
<evidence type="ECO:0000256" key="5">
    <source>
        <dbReference type="ARBA" id="ARBA00022955"/>
    </source>
</evidence>
<gene>
    <name evidence="15" type="ORF">BV898_14294</name>
</gene>
<dbReference type="PANTHER" id="PTHR43323:SF2">
    <property type="entry name" value="HYDROXYMETHYLGLUTARYL-COA SYNTHASE"/>
    <property type="match status" value="1"/>
</dbReference>
<dbReference type="GO" id="GO:0010142">
    <property type="term" value="P:farnesyl diphosphate biosynthetic process, mevalonate pathway"/>
    <property type="evidence" value="ECO:0007669"/>
    <property type="project" value="InterPro"/>
</dbReference>
<evidence type="ECO:0000256" key="6">
    <source>
        <dbReference type="ARBA" id="ARBA00023011"/>
    </source>
</evidence>
<comment type="caution">
    <text evidence="15">The sequence shown here is derived from an EMBL/GenBank/DDBJ whole genome shotgun (WGS) entry which is preliminary data.</text>
</comment>
<accession>A0A1W0W885</accession>
<feature type="compositionally biased region" description="Low complexity" evidence="12">
    <location>
        <begin position="11"/>
        <end position="21"/>
    </location>
</feature>
<dbReference type="InterPro" id="IPR016039">
    <property type="entry name" value="Thiolase-like"/>
</dbReference>
<feature type="domain" description="Hydroxymethylglutaryl-coenzyme A synthase N-terminal" evidence="13">
    <location>
        <begin position="32"/>
        <end position="204"/>
    </location>
</feature>
<keyword evidence="5 11" id="KW-0752">Steroid biosynthesis</keyword>
<dbReference type="Gene3D" id="3.40.47.10">
    <property type="match status" value="1"/>
</dbReference>
<feature type="binding site" evidence="10">
    <location>
        <position position="286"/>
    </location>
    <ligand>
        <name>CoA</name>
        <dbReference type="ChEBI" id="CHEBI:57287"/>
    </ligand>
</feature>
<comment type="similarity">
    <text evidence="2 11">Belongs to the thiolase-like superfamily. HMG-CoA synthase family.</text>
</comment>
<evidence type="ECO:0000256" key="7">
    <source>
        <dbReference type="ARBA" id="ARBA00049887"/>
    </source>
</evidence>
<dbReference type="AlphaFoldDB" id="A0A1W0W885"/>
<feature type="binding site" evidence="10">
    <location>
        <position position="239"/>
    </location>
    <ligand>
        <name>CoA</name>
        <dbReference type="ChEBI" id="CHEBI:57287"/>
    </ligand>
</feature>
<dbReference type="Pfam" id="PF08540">
    <property type="entry name" value="HMG_CoA_synt_C"/>
    <property type="match status" value="1"/>
</dbReference>
<feature type="domain" description="Hydroxymethylglutaryl-coenzyme A synthase C-terminal" evidence="14">
    <location>
        <begin position="205"/>
        <end position="482"/>
    </location>
</feature>
<dbReference type="PROSITE" id="PS01226">
    <property type="entry name" value="HMG_COA_SYNTHASE"/>
    <property type="match status" value="1"/>
</dbReference>
<evidence type="ECO:0000256" key="1">
    <source>
        <dbReference type="ARBA" id="ARBA00005218"/>
    </source>
</evidence>
<feature type="region of interest" description="Disordered" evidence="12">
    <location>
        <begin position="1"/>
        <end position="29"/>
    </location>
</feature>
<dbReference type="InterPro" id="IPR013528">
    <property type="entry name" value="HMG_CoA_synth_N"/>
</dbReference>
<feature type="active site" description="Acyl-thioester intermediate" evidence="9">
    <location>
        <position position="147"/>
    </location>
</feature>
<evidence type="ECO:0000313" key="15">
    <source>
        <dbReference type="EMBL" id="OQV11417.1"/>
    </source>
</evidence>
<comment type="function">
    <text evidence="11">Catalyzes the condensation of acetyl-CoA with acetoacetyl-CoA to form HMG-CoA.</text>
</comment>
<evidence type="ECO:0000256" key="4">
    <source>
        <dbReference type="ARBA" id="ARBA00022679"/>
    </source>
</evidence>
<feature type="compositionally biased region" description="Polar residues" evidence="12">
    <location>
        <begin position="1"/>
        <end position="10"/>
    </location>
</feature>
<feature type="binding site" evidence="10">
    <location>
        <position position="185"/>
    </location>
    <ligand>
        <name>CoA</name>
        <dbReference type="ChEBI" id="CHEBI:57287"/>
    </ligand>
</feature>
<evidence type="ECO:0000256" key="12">
    <source>
        <dbReference type="SAM" id="MobiDB-lite"/>
    </source>
</evidence>
<comment type="function">
    <text evidence="8">This enzyme condenses acetyl-CoA with acetoacetyl-CoA to form HMG-CoA, which is the substrate for HMG-CoA reductase.</text>
</comment>
<sequence>MPSSVQPTPYTNGHTTNGLTNGHHHAEHEERARDVGILAMEVYFPNNFVDQAELERFDGVSAGKYTIGLGQERMGFCTDREDIVSLCLTAVERLMRRTGTSYADIGRLDVGTETLIDKSKSVKTNLMRLFEESGNNDVEGVDNLNACYGGTAGLFNSLDWMESSAWDGRLALVVAGDIAVYASGNARCTGGAGAVAMLIGPHAPLVFDQGVRSSFMQHAYDFYKPDMASEYPTVDGQLSIRCYMEALDRCYAKYRQKFAAKIFKNTTTPVNLDCLDFMVFHSPFTKLVQKSLSRLILSDFLAHPEPDYTGKHAGLEKYRGVKLNTTFADKDLEKLLLKLSHDAFSSKTDASLMVARNVGNMYTASLYGGLASLISSHTVEELSKRRVGLFSYGSGVAASLFSAHFVPSDRLTQLVESFRNLRQRLDERSKTAPEEFDAILKSKESTHHSAPFTPAAPVEAVPRDAYYLESIDGMHRRQYLVKRDS</sequence>
<dbReference type="PANTHER" id="PTHR43323">
    <property type="entry name" value="3-HYDROXY-3-METHYLGLUTARYL COENZYME A SYNTHASE"/>
    <property type="match status" value="1"/>
</dbReference>
<feature type="binding site" evidence="10">
    <location>
        <position position="290"/>
    </location>
    <ligand>
        <name>CoA</name>
        <dbReference type="ChEBI" id="CHEBI:57287"/>
    </ligand>
</feature>
<dbReference type="FunFam" id="3.40.47.10:FF:000008">
    <property type="entry name" value="3-hydroxy-3-methylglutaryl coenzyme A synthase"/>
    <property type="match status" value="1"/>
</dbReference>
<dbReference type="EMBL" id="MTYJ01000172">
    <property type="protein sequence ID" value="OQV11417.1"/>
    <property type="molecule type" value="Genomic_DNA"/>
</dbReference>
<keyword evidence="11" id="KW-0753">Steroid metabolism</keyword>
<dbReference type="InterPro" id="IPR000590">
    <property type="entry name" value="HMG_CoA_synt_AS"/>
</dbReference>
<dbReference type="SUPFAM" id="SSF53901">
    <property type="entry name" value="Thiolase-like"/>
    <property type="match status" value="2"/>
</dbReference>
<dbReference type="Pfam" id="PF01154">
    <property type="entry name" value="HMG_CoA_synt_N"/>
    <property type="match status" value="1"/>
</dbReference>
<dbReference type="NCBIfam" id="TIGR01833">
    <property type="entry name" value="HMG-CoA-S_euk"/>
    <property type="match status" value="1"/>
</dbReference>
<evidence type="ECO:0000256" key="8">
    <source>
        <dbReference type="ARBA" id="ARBA00056639"/>
    </source>
</evidence>
<evidence type="ECO:0000256" key="10">
    <source>
        <dbReference type="PIRSR" id="PIRSR610122-2"/>
    </source>
</evidence>
<keyword evidence="6 11" id="KW-0756">Sterol biosynthesis</keyword>
<dbReference type="OrthoDB" id="1269963at2759"/>
<dbReference type="Proteomes" id="UP000192578">
    <property type="component" value="Unassembled WGS sequence"/>
</dbReference>
<dbReference type="EC" id="2.3.3.10" evidence="3 11"/>
<dbReference type="GO" id="GO:0004421">
    <property type="term" value="F:hydroxymethylglutaryl-CoA synthase activity"/>
    <property type="evidence" value="ECO:0007669"/>
    <property type="project" value="UniProtKB-EC"/>
</dbReference>
<evidence type="ECO:0000256" key="3">
    <source>
        <dbReference type="ARBA" id="ARBA00012978"/>
    </source>
</evidence>
<dbReference type="InterPro" id="IPR013746">
    <property type="entry name" value="HMG_CoA_synt_C_dom"/>
</dbReference>
<keyword evidence="11" id="KW-1207">Sterol metabolism</keyword>